<comment type="catalytic activity">
    <reaction evidence="5">
        <text>2-phosphoglycolate + H2O = glycolate + phosphate</text>
        <dbReference type="Rhea" id="RHEA:14369"/>
        <dbReference type="ChEBI" id="CHEBI:15377"/>
        <dbReference type="ChEBI" id="CHEBI:29805"/>
        <dbReference type="ChEBI" id="CHEBI:43474"/>
        <dbReference type="ChEBI" id="CHEBI:58033"/>
        <dbReference type="EC" id="3.1.3.18"/>
    </reaction>
</comment>
<dbReference type="GO" id="GO:0000287">
    <property type="term" value="F:magnesium ion binding"/>
    <property type="evidence" value="ECO:0007669"/>
    <property type="project" value="InterPro"/>
</dbReference>
<reference evidence="8" key="1">
    <citation type="book" date="2010" name="EXTREMOPHILES" publisher="0:0-0">
        <title>Complete genome sequences of ten hyperthermophilic archaea reveal their metabolic capabilities and possible ecological roles.</title>
        <editorList>
            <person name="?"/>
        </editorList>
        <authorList>
            <person name="Ravin N.V."/>
            <person name="Mardanov A.V."/>
            <person name="Bonch-Osmolovskaya E.A."/>
            <person name="Skryabin K.G."/>
        </authorList>
    </citation>
    <scope>NUCLEOTIDE SEQUENCE [LARGE SCALE GENOMIC DNA]</scope>
    <source>
        <strain evidence="8">1505</strain>
    </source>
</reference>
<keyword evidence="2 5" id="KW-0378">Hydrolase</keyword>
<feature type="binding site" evidence="5">
    <location>
        <position position="10"/>
    </location>
    <ligand>
        <name>Mg(2+)</name>
        <dbReference type="ChEBI" id="CHEBI:18420"/>
    </ligand>
</feature>
<dbReference type="Gene3D" id="3.90.1070.10">
    <property type="match status" value="1"/>
</dbReference>
<dbReference type="Proteomes" id="UP000266720">
    <property type="component" value="Chromosome"/>
</dbReference>
<accession>A0A3G1A4T8</accession>
<gene>
    <name evidence="7" type="ORF">TCARB_0604</name>
</gene>
<dbReference type="STRING" id="697581.TCARB_0604"/>
<dbReference type="Pfam" id="PF08282">
    <property type="entry name" value="Hydrolase_3"/>
    <property type="match status" value="2"/>
</dbReference>
<feature type="binding site" evidence="5">
    <location>
        <position position="8"/>
    </location>
    <ligand>
        <name>Mg(2+)</name>
        <dbReference type="ChEBI" id="CHEBI:18420"/>
    </ligand>
</feature>
<dbReference type="KEGG" id="tcb:TCARB_0604"/>
<dbReference type="InterPro" id="IPR036412">
    <property type="entry name" value="HAD-like_sf"/>
</dbReference>
<evidence type="ECO:0000256" key="1">
    <source>
        <dbReference type="ARBA" id="ARBA00022723"/>
    </source>
</evidence>
<evidence type="ECO:0000256" key="4">
    <source>
        <dbReference type="ARBA" id="ARBA00023277"/>
    </source>
</evidence>
<dbReference type="PANTHER" id="PTHR10000">
    <property type="entry name" value="PHOSPHOSERINE PHOSPHATASE"/>
    <property type="match status" value="1"/>
</dbReference>
<dbReference type="NCBIfam" id="TIGR01484">
    <property type="entry name" value="HAD-SF-IIB"/>
    <property type="match status" value="1"/>
</dbReference>
<keyword evidence="1 5" id="KW-0479">Metal-binding</keyword>
<name>A0A3G1A4T8_9CREN</name>
<keyword evidence="4 5" id="KW-0119">Carbohydrate metabolism</keyword>
<evidence type="ECO:0000256" key="5">
    <source>
        <dbReference type="HAMAP-Rule" id="MF_01419"/>
    </source>
</evidence>
<dbReference type="InterPro" id="IPR023214">
    <property type="entry name" value="HAD_sf"/>
</dbReference>
<dbReference type="EC" id="3.1.3.18" evidence="5 6"/>
<evidence type="ECO:0000256" key="3">
    <source>
        <dbReference type="ARBA" id="ARBA00022842"/>
    </source>
</evidence>
<proteinExistence type="inferred from homology"/>
<feature type="binding site" evidence="5">
    <location>
        <position position="183"/>
    </location>
    <ligand>
        <name>Mg(2+)</name>
        <dbReference type="ChEBI" id="CHEBI:18420"/>
    </ligand>
</feature>
<dbReference type="InterPro" id="IPR006379">
    <property type="entry name" value="HAD-SF_hydro_IIB"/>
</dbReference>
<evidence type="ECO:0000313" key="8">
    <source>
        <dbReference type="Proteomes" id="UP000266720"/>
    </source>
</evidence>
<protein>
    <recommendedName>
        <fullName evidence="5 6">Phosphoglycolate phosphatase</fullName>
        <shortName evidence="5">PGP</shortName>
        <shortName evidence="5">PGPase</shortName>
        <ecNumber evidence="5 6">3.1.3.18</ecNumber>
    </recommendedName>
</protein>
<dbReference type="InterPro" id="IPR006382">
    <property type="entry name" value="PGPase"/>
</dbReference>
<dbReference type="NCBIfam" id="TIGR01487">
    <property type="entry name" value="Pglycolate_arch"/>
    <property type="match status" value="1"/>
</dbReference>
<dbReference type="GeneID" id="25406053"/>
<comment type="similarity">
    <text evidence="5">Belongs to the archaeal SPP-like hydrolase family.</text>
</comment>
<dbReference type="HAMAP" id="MF_01419">
    <property type="entry name" value="GPH_hydrolase_arch"/>
    <property type="match status" value="1"/>
</dbReference>
<keyword evidence="3 5" id="KW-0460">Magnesium</keyword>
<dbReference type="PANTHER" id="PTHR10000:SF8">
    <property type="entry name" value="HAD SUPERFAMILY HYDROLASE-LIKE, TYPE 3"/>
    <property type="match status" value="1"/>
</dbReference>
<evidence type="ECO:0000256" key="6">
    <source>
        <dbReference type="NCBIfam" id="TIGR01487"/>
    </source>
</evidence>
<feature type="active site" description="Nucleophile" evidence="5">
    <location>
        <position position="8"/>
    </location>
</feature>
<feature type="binding site" evidence="5">
    <location>
        <position position="179"/>
    </location>
    <ligand>
        <name>Mg(2+)</name>
        <dbReference type="ChEBI" id="CHEBI:18420"/>
    </ligand>
</feature>
<organism evidence="7 8">
    <name type="scientific">Thermofilum adornatum 1505</name>
    <dbReference type="NCBI Taxonomy" id="697581"/>
    <lineage>
        <taxon>Archaea</taxon>
        <taxon>Thermoproteota</taxon>
        <taxon>Thermoprotei</taxon>
        <taxon>Thermofilales</taxon>
        <taxon>Thermofilaceae</taxon>
        <taxon>Thermofilum</taxon>
    </lineage>
</organism>
<dbReference type="GO" id="GO:0008967">
    <property type="term" value="F:phosphoglycolate phosphatase activity"/>
    <property type="evidence" value="ECO:0007669"/>
    <property type="project" value="UniProtKB-UniRule"/>
</dbReference>
<dbReference type="CDD" id="cd07514">
    <property type="entry name" value="HAD_Pase"/>
    <property type="match status" value="1"/>
</dbReference>
<dbReference type="EMBL" id="CP007493">
    <property type="protein sequence ID" value="AJB41660.1"/>
    <property type="molecule type" value="Genomic_DNA"/>
</dbReference>
<dbReference type="NCBIfam" id="TIGR01482">
    <property type="entry name" value="SPP-subfamily"/>
    <property type="match status" value="1"/>
</dbReference>
<dbReference type="GO" id="GO:0005829">
    <property type="term" value="C:cytosol"/>
    <property type="evidence" value="ECO:0007669"/>
    <property type="project" value="TreeGrafter"/>
</dbReference>
<comment type="function">
    <text evidence="5">Catalyzes the dephosphorylation of 2-phosphoglycolate.</text>
</comment>
<dbReference type="RefSeq" id="WP_148684576.1">
    <property type="nucleotide sequence ID" value="NZ_CP007493.1"/>
</dbReference>
<feature type="binding site" evidence="5">
    <location>
        <position position="156"/>
    </location>
    <ligand>
        <name>substrate</name>
    </ligand>
</feature>
<dbReference type="AlphaFoldDB" id="A0A3G1A4T8"/>
<comment type="cofactor">
    <cofactor evidence="5">
        <name>Mg(2+)</name>
        <dbReference type="ChEBI" id="CHEBI:18420"/>
    </cofactor>
</comment>
<evidence type="ECO:0000256" key="2">
    <source>
        <dbReference type="ARBA" id="ARBA00022801"/>
    </source>
</evidence>
<dbReference type="SUPFAM" id="SSF56784">
    <property type="entry name" value="HAD-like"/>
    <property type="match status" value="1"/>
</dbReference>
<evidence type="ECO:0000313" key="7">
    <source>
        <dbReference type="EMBL" id="AJB41660.1"/>
    </source>
</evidence>
<sequence length="229" mass="24956">MKAAVFIDVDWTLTDFNRKIGSRVVGVLERLVEKGFLVSFASATAFPIVYGLARYLPSSGVVVAENGGVVGFENALHVLGNIDKERVIRVAMEELGCCLEDSWQNMYRHVDVAFVVKRGVDPSVAVSRARSVFGGLGYEVMYSGVALHVHPPGINKGFGVRKVLELLGKSPERIIAIGDSEVDLGMFEVADFSACPSHAPEEVKKRADYVASKPYSEGFIEIAEKFLLS</sequence>
<dbReference type="Gene3D" id="3.40.50.1000">
    <property type="entry name" value="HAD superfamily/HAD-like"/>
    <property type="match status" value="1"/>
</dbReference>